<dbReference type="PANTHER" id="PTHR39084">
    <property type="entry name" value="MEMBRANE PROTEIN-RELATED"/>
    <property type="match status" value="1"/>
</dbReference>
<dbReference type="Pfam" id="PF02308">
    <property type="entry name" value="MgtC"/>
    <property type="match status" value="1"/>
</dbReference>
<keyword evidence="5" id="KW-1185">Reference proteome</keyword>
<sequence>MTVSLGAPLESFEGVVLALGLGLLIGIERGWSRRDDPDGSRVAGIRTFGLLGFAGGIAGRLADGSQVLSGIIVIATAAALVTGYARHARASGNFSATSTIAGLVTLAVGLCAGLGEMTLAAISAALMTVLLSSRRQLHGWLSGLNESEVQAIARFAVISLAVLPLLPDADFGPFGAWNPRHIWMVVVLVSGLSFAGYMAGKLLGPSRGILATAAAGAVVSSTAVTVALSSRIRHGEGQEAVLVAGIAIASAVMFLRVLILTALLAPFALPSLGLLVAPAAMTGVVCAVWLIWRSRAAPGTVSSGLGVRNPFDLWPALFLAALVAVLSLAARWLLAEIGEAGLAIALAISGMVDVDSAIITMGSLPDNALPGTTAGLILAAPVMLNTLVKTGVAIVTAGGRNGWRAATPLLLSLAAGLAGAPFLFWHP</sequence>
<feature type="transmembrane region" description="Helical" evidence="1">
    <location>
        <begin position="106"/>
        <end position="131"/>
    </location>
</feature>
<keyword evidence="1" id="KW-0472">Membrane</keyword>
<feature type="transmembrane region" description="Helical" evidence="1">
    <location>
        <begin position="43"/>
        <end position="61"/>
    </location>
</feature>
<accession>F4QTE7</accession>
<dbReference type="Proteomes" id="UP000006512">
    <property type="component" value="Unassembled WGS sequence"/>
</dbReference>
<dbReference type="InterPro" id="IPR049177">
    <property type="entry name" value="MgtC_SapB_SrpB_YhiD_N"/>
</dbReference>
<dbReference type="eggNOG" id="COG3174">
    <property type="taxonomic scope" value="Bacteria"/>
</dbReference>
<feature type="transmembrane region" description="Helical" evidence="1">
    <location>
        <begin position="376"/>
        <end position="399"/>
    </location>
</feature>
<dbReference type="EMBL" id="GL883080">
    <property type="protein sequence ID" value="EGF90017.1"/>
    <property type="molecule type" value="Genomic_DNA"/>
</dbReference>
<evidence type="ECO:0000259" key="3">
    <source>
        <dbReference type="Pfam" id="PF13194"/>
    </source>
</evidence>
<gene>
    <name evidence="4" type="ORF">ABI_44440</name>
</gene>
<keyword evidence="1" id="KW-0812">Transmembrane</keyword>
<dbReference type="InterPro" id="IPR025105">
    <property type="entry name" value="DUF4010"/>
</dbReference>
<feature type="transmembrane region" description="Helical" evidence="1">
    <location>
        <begin position="240"/>
        <end position="265"/>
    </location>
</feature>
<feature type="transmembrane region" description="Helical" evidence="1">
    <location>
        <begin position="271"/>
        <end position="292"/>
    </location>
</feature>
<feature type="domain" description="DUF4010" evidence="3">
    <location>
        <begin position="187"/>
        <end position="396"/>
    </location>
</feature>
<proteinExistence type="predicted"/>
<feature type="transmembrane region" description="Helical" evidence="1">
    <location>
        <begin position="67"/>
        <end position="85"/>
    </location>
</feature>
<dbReference type="AlphaFoldDB" id="F4QTE7"/>
<feature type="transmembrane region" description="Helical" evidence="1">
    <location>
        <begin position="181"/>
        <end position="203"/>
    </location>
</feature>
<dbReference type="Pfam" id="PF13194">
    <property type="entry name" value="DUF4010"/>
    <property type="match status" value="1"/>
</dbReference>
<dbReference type="HOGENOM" id="CLU_036781_1_1_5"/>
<name>F4QTE7_9CAUL</name>
<dbReference type="PANTHER" id="PTHR39084:SF1">
    <property type="entry name" value="DUF4010 DOMAIN-CONTAINING PROTEIN"/>
    <property type="match status" value="1"/>
</dbReference>
<feature type="domain" description="MgtC/SapB/SrpB/YhiD N-terminal" evidence="2">
    <location>
        <begin position="16"/>
        <end position="139"/>
    </location>
</feature>
<feature type="transmembrane region" description="Helical" evidence="1">
    <location>
        <begin position="340"/>
        <end position="364"/>
    </location>
</feature>
<feature type="transmembrane region" description="Helical" evidence="1">
    <location>
        <begin position="12"/>
        <end position="31"/>
    </location>
</feature>
<protein>
    <submittedName>
        <fullName evidence="4">Membrane protein-like protein</fullName>
    </submittedName>
</protein>
<evidence type="ECO:0000256" key="1">
    <source>
        <dbReference type="SAM" id="Phobius"/>
    </source>
</evidence>
<keyword evidence="1" id="KW-1133">Transmembrane helix</keyword>
<dbReference type="RefSeq" id="WP_006275217.1">
    <property type="nucleotide sequence ID" value="NZ_GL883080.1"/>
</dbReference>
<evidence type="ECO:0000313" key="5">
    <source>
        <dbReference type="Proteomes" id="UP000006512"/>
    </source>
</evidence>
<evidence type="ECO:0000259" key="2">
    <source>
        <dbReference type="Pfam" id="PF02308"/>
    </source>
</evidence>
<feature type="transmembrane region" description="Helical" evidence="1">
    <location>
        <begin position="405"/>
        <end position="425"/>
    </location>
</feature>
<reference evidence="5" key="1">
    <citation type="submission" date="2011-03" db="EMBL/GenBank/DDBJ databases">
        <title>Draft genome sequence of Brevundimonas diminuta.</title>
        <authorList>
            <person name="Brown P.J.B."/>
            <person name="Buechlein A."/>
            <person name="Hemmerich C."/>
            <person name="Brun Y.V."/>
        </authorList>
    </citation>
    <scope>NUCLEOTIDE SEQUENCE [LARGE SCALE GENOMIC DNA]</scope>
    <source>
        <strain evidence="5">C19</strain>
    </source>
</reference>
<feature type="transmembrane region" description="Helical" evidence="1">
    <location>
        <begin position="313"/>
        <end position="334"/>
    </location>
</feature>
<feature type="transmembrane region" description="Helical" evidence="1">
    <location>
        <begin position="209"/>
        <end position="228"/>
    </location>
</feature>
<organism evidence="4 5">
    <name type="scientific">Asticcacaulis biprosthecium C19</name>
    <dbReference type="NCBI Taxonomy" id="715226"/>
    <lineage>
        <taxon>Bacteria</taxon>
        <taxon>Pseudomonadati</taxon>
        <taxon>Pseudomonadota</taxon>
        <taxon>Alphaproteobacteria</taxon>
        <taxon>Caulobacterales</taxon>
        <taxon>Caulobacteraceae</taxon>
        <taxon>Asticcacaulis</taxon>
    </lineage>
</organism>
<dbReference type="OrthoDB" id="9813718at2"/>
<evidence type="ECO:0000313" key="4">
    <source>
        <dbReference type="EMBL" id="EGF90017.1"/>
    </source>
</evidence>